<feature type="domain" description="NodB homology" evidence="1">
    <location>
        <begin position="25"/>
        <end position="291"/>
    </location>
</feature>
<dbReference type="InterPro" id="IPR014344">
    <property type="entry name" value="XrtA_polysacc_deacetyl"/>
</dbReference>
<keyword evidence="2" id="KW-0624">Polysaccharide degradation</keyword>
<evidence type="ECO:0000313" key="3">
    <source>
        <dbReference type="Proteomes" id="UP000218765"/>
    </source>
</evidence>
<dbReference type="GO" id="GO:0016798">
    <property type="term" value="F:hydrolase activity, acting on glycosyl bonds"/>
    <property type="evidence" value="ECO:0007669"/>
    <property type="project" value="UniProtKB-KW"/>
</dbReference>
<keyword evidence="2" id="KW-0119">Carbohydrate metabolism</keyword>
<keyword evidence="2" id="KW-0326">Glycosidase</keyword>
<dbReference type="PANTHER" id="PTHR47561:SF1">
    <property type="entry name" value="POLYSACCHARIDE DEACETYLASE FAMILY PROTEIN (AFU_ORTHOLOGUE AFUA_6G05030)"/>
    <property type="match status" value="1"/>
</dbReference>
<dbReference type="InterPro" id="IPR002509">
    <property type="entry name" value="NODB_dom"/>
</dbReference>
<dbReference type="Proteomes" id="UP000218765">
    <property type="component" value="Chromosome"/>
</dbReference>
<keyword evidence="2" id="KW-0378">Hydrolase</keyword>
<dbReference type="Gene3D" id="3.20.20.370">
    <property type="entry name" value="Glycoside hydrolase/deacetylase"/>
    <property type="match status" value="1"/>
</dbReference>
<dbReference type="InterPro" id="IPR011330">
    <property type="entry name" value="Glyco_hydro/deAcase_b/a-brl"/>
</dbReference>
<dbReference type="GO" id="GO:0045493">
    <property type="term" value="P:xylan catabolic process"/>
    <property type="evidence" value="ECO:0007669"/>
    <property type="project" value="UniProtKB-KW"/>
</dbReference>
<keyword evidence="2" id="KW-0858">Xylan degradation</keyword>
<dbReference type="Pfam" id="PF11959">
    <property type="entry name" value="DUF3473"/>
    <property type="match status" value="1"/>
</dbReference>
<sequence>MSTVRSACANAMTVDVEDYFQVSAFEPFIRRDDWEQLPRRVERNTARILDLFGRAGVRATFFTLGWVAERHPQLIRRMVAEGHEVASHGFQHTRVTQQGPEDFRADVRRTKALLEDIAGVPVTGYRAASYSIGRDNLWALAVLEEEGYRYSSSIYPINHDLYGMPEAPRFAFRVNGGDFVEVPVTTLRLGARNLPCGGGGYFRLLPYRISRWAMRRVNQDDGQPCVFYFHPWEIDPDQPRQPGLNARTRFRHYLNLRRMEARLQRLLTDFAWQRMDETFTPAARFPAWNAP</sequence>
<evidence type="ECO:0000259" key="1">
    <source>
        <dbReference type="PROSITE" id="PS51677"/>
    </source>
</evidence>
<dbReference type="RefSeq" id="WP_231971502.1">
    <property type="nucleotide sequence ID" value="NZ_AP018052.1"/>
</dbReference>
<dbReference type="AlphaFoldDB" id="A0A1Z4VST6"/>
<dbReference type="SUPFAM" id="SSF88713">
    <property type="entry name" value="Glycoside hydrolase/deacetylase"/>
    <property type="match status" value="1"/>
</dbReference>
<dbReference type="Pfam" id="PF01522">
    <property type="entry name" value="Polysacc_deac_1"/>
    <property type="match status" value="1"/>
</dbReference>
<proteinExistence type="predicted"/>
<dbReference type="PROSITE" id="PS51677">
    <property type="entry name" value="NODB"/>
    <property type="match status" value="1"/>
</dbReference>
<organism evidence="2 3">
    <name type="scientific">Thiohalobacter thiocyanaticus</name>
    <dbReference type="NCBI Taxonomy" id="585455"/>
    <lineage>
        <taxon>Bacteria</taxon>
        <taxon>Pseudomonadati</taxon>
        <taxon>Pseudomonadota</taxon>
        <taxon>Gammaproteobacteria</taxon>
        <taxon>Thiohalobacterales</taxon>
        <taxon>Thiohalobacteraceae</taxon>
        <taxon>Thiohalobacter</taxon>
    </lineage>
</organism>
<dbReference type="CDD" id="cd10941">
    <property type="entry name" value="CE4_PuuE_HpPgdA_like_2"/>
    <property type="match status" value="1"/>
</dbReference>
<dbReference type="EMBL" id="AP018052">
    <property type="protein sequence ID" value="BAZ94701.1"/>
    <property type="molecule type" value="Genomic_DNA"/>
</dbReference>
<dbReference type="InterPro" id="IPR045235">
    <property type="entry name" value="PuuE_HpPgdA-like"/>
</dbReference>
<dbReference type="GO" id="GO:0016810">
    <property type="term" value="F:hydrolase activity, acting on carbon-nitrogen (but not peptide) bonds"/>
    <property type="evidence" value="ECO:0007669"/>
    <property type="project" value="InterPro"/>
</dbReference>
<protein>
    <submittedName>
        <fullName evidence="2">Xylanase/chitin deacetylase</fullName>
    </submittedName>
</protein>
<gene>
    <name evidence="2" type="ORF">FOKN1_2327</name>
</gene>
<dbReference type="InterPro" id="IPR022560">
    <property type="entry name" value="DUF3473"/>
</dbReference>
<dbReference type="PANTHER" id="PTHR47561">
    <property type="entry name" value="POLYSACCHARIDE DEACETYLASE FAMILY PROTEIN (AFU_ORTHOLOGUE AFUA_6G05030)"/>
    <property type="match status" value="1"/>
</dbReference>
<accession>A0A1Z4VST6</accession>
<reference evidence="2 3" key="1">
    <citation type="submission" date="2017-05" db="EMBL/GenBank/DDBJ databases">
        <title>Thiocyanate degradation by Thiohalobacter thiocyanaticus FOKN1.</title>
        <authorList>
            <person name="Oshiki M."/>
            <person name="Fukushima T."/>
            <person name="Kawano S."/>
            <person name="Nakagawa J."/>
        </authorList>
    </citation>
    <scope>NUCLEOTIDE SEQUENCE [LARGE SCALE GENOMIC DNA]</scope>
    <source>
        <strain evidence="2 3">FOKN1</strain>
    </source>
</reference>
<keyword evidence="3" id="KW-1185">Reference proteome</keyword>
<dbReference type="NCBIfam" id="TIGR03006">
    <property type="entry name" value="pepcterm_polyde"/>
    <property type="match status" value="1"/>
</dbReference>
<evidence type="ECO:0000313" key="2">
    <source>
        <dbReference type="EMBL" id="BAZ94701.1"/>
    </source>
</evidence>
<dbReference type="KEGG" id="ttc:FOKN1_2327"/>
<name>A0A1Z4VST6_9GAMM</name>